<reference evidence="19 20" key="1">
    <citation type="submission" date="2015-07" db="EMBL/GenBank/DDBJ databases">
        <title>The genome of Habropoda laboriosa.</title>
        <authorList>
            <person name="Pan H."/>
            <person name="Kapheim K."/>
        </authorList>
    </citation>
    <scope>NUCLEOTIDE SEQUENCE [LARGE SCALE GENOMIC DNA]</scope>
    <source>
        <strain evidence="19">0110345459</strain>
    </source>
</reference>
<keyword evidence="12" id="KW-0010">Activator</keyword>
<feature type="domain" description="PHD-type" evidence="18">
    <location>
        <begin position="374"/>
        <end position="482"/>
    </location>
</feature>
<keyword evidence="4 19" id="KW-0808">Transferase</keyword>
<dbReference type="Gene3D" id="3.30.40.10">
    <property type="entry name" value="Zinc/RING finger domain, C3HC4 (zinc finger)"/>
    <property type="match status" value="1"/>
</dbReference>
<dbReference type="Gene3D" id="2.170.270.10">
    <property type="entry name" value="SET domain"/>
    <property type="match status" value="1"/>
</dbReference>
<keyword evidence="8" id="KW-0863">Zinc-finger</keyword>
<evidence type="ECO:0000256" key="12">
    <source>
        <dbReference type="ARBA" id="ARBA00023159"/>
    </source>
</evidence>
<dbReference type="InterPro" id="IPR003888">
    <property type="entry name" value="FYrich_N"/>
</dbReference>
<dbReference type="EMBL" id="KQ414915">
    <property type="protein sequence ID" value="KOC59450.1"/>
    <property type="molecule type" value="Genomic_DNA"/>
</dbReference>
<dbReference type="CDD" id="cd15666">
    <property type="entry name" value="ePHD2_KMT2C_like"/>
    <property type="match status" value="1"/>
</dbReference>
<keyword evidence="5" id="KW-0949">S-adenosyl-L-methionine</keyword>
<dbReference type="FunFam" id="3.30.40.10:FF:000002">
    <property type="entry name" value="Histone-lysine N-methyltransferase"/>
    <property type="match status" value="1"/>
</dbReference>
<evidence type="ECO:0000256" key="13">
    <source>
        <dbReference type="ARBA" id="ARBA00023163"/>
    </source>
</evidence>
<dbReference type="Proteomes" id="UP000053825">
    <property type="component" value="Unassembled WGS sequence"/>
</dbReference>
<evidence type="ECO:0000256" key="7">
    <source>
        <dbReference type="ARBA" id="ARBA00022737"/>
    </source>
</evidence>
<dbReference type="FunFam" id="3.30.160.360:FF:000001">
    <property type="entry name" value="Histone-lysine N-methyltransferase"/>
    <property type="match status" value="1"/>
</dbReference>
<dbReference type="CDD" id="cd19171">
    <property type="entry name" value="SET_KMT2C_2D"/>
    <property type="match status" value="1"/>
</dbReference>
<dbReference type="InterPro" id="IPR046341">
    <property type="entry name" value="SET_dom_sf"/>
</dbReference>
<keyword evidence="2" id="KW-0597">Phosphoprotein</keyword>
<keyword evidence="13" id="KW-0804">Transcription</keyword>
<feature type="compositionally biased region" description="Basic and acidic residues" evidence="15">
    <location>
        <begin position="293"/>
        <end position="304"/>
    </location>
</feature>
<evidence type="ECO:0000256" key="5">
    <source>
        <dbReference type="ARBA" id="ARBA00022691"/>
    </source>
</evidence>
<dbReference type="GO" id="GO:0005700">
    <property type="term" value="C:polytene chromosome"/>
    <property type="evidence" value="ECO:0007669"/>
    <property type="project" value="UniProtKB-ARBA"/>
</dbReference>
<dbReference type="PROSITE" id="PS51543">
    <property type="entry name" value="FYRC"/>
    <property type="match status" value="1"/>
</dbReference>
<evidence type="ECO:0000256" key="6">
    <source>
        <dbReference type="ARBA" id="ARBA00022723"/>
    </source>
</evidence>
<dbReference type="GO" id="GO:0045944">
    <property type="term" value="P:positive regulation of transcription by RNA polymerase II"/>
    <property type="evidence" value="ECO:0007669"/>
    <property type="project" value="TreeGrafter"/>
</dbReference>
<keyword evidence="20" id="KW-1185">Reference proteome</keyword>
<organism evidence="19 20">
    <name type="scientific">Habropoda laboriosa</name>
    <dbReference type="NCBI Taxonomy" id="597456"/>
    <lineage>
        <taxon>Eukaryota</taxon>
        <taxon>Metazoa</taxon>
        <taxon>Ecdysozoa</taxon>
        <taxon>Arthropoda</taxon>
        <taxon>Hexapoda</taxon>
        <taxon>Insecta</taxon>
        <taxon>Pterygota</taxon>
        <taxon>Neoptera</taxon>
        <taxon>Endopterygota</taxon>
        <taxon>Hymenoptera</taxon>
        <taxon>Apocrita</taxon>
        <taxon>Aculeata</taxon>
        <taxon>Apoidea</taxon>
        <taxon>Anthophila</taxon>
        <taxon>Apidae</taxon>
        <taxon>Habropoda</taxon>
    </lineage>
</organism>
<dbReference type="Pfam" id="PF05964">
    <property type="entry name" value="FYRN"/>
    <property type="match status" value="1"/>
</dbReference>
<evidence type="ECO:0000313" key="20">
    <source>
        <dbReference type="Proteomes" id="UP000053825"/>
    </source>
</evidence>
<proteinExistence type="predicted"/>
<keyword evidence="10" id="KW-0156">Chromatin regulator</keyword>
<dbReference type="PROSITE" id="PS51805">
    <property type="entry name" value="EPHD"/>
    <property type="match status" value="1"/>
</dbReference>
<keyword evidence="14" id="KW-0539">Nucleus</keyword>
<protein>
    <submittedName>
        <fullName evidence="19">Histone-lysine N-methyltransferase trr</fullName>
    </submittedName>
</protein>
<evidence type="ECO:0000256" key="2">
    <source>
        <dbReference type="ARBA" id="ARBA00022553"/>
    </source>
</evidence>
<keyword evidence="11" id="KW-0805">Transcription regulation</keyword>
<dbReference type="PROSITE" id="PS51542">
    <property type="entry name" value="FYRN"/>
    <property type="match status" value="1"/>
</dbReference>
<evidence type="ECO:0000256" key="1">
    <source>
        <dbReference type="ARBA" id="ARBA00004123"/>
    </source>
</evidence>
<evidence type="ECO:0000256" key="4">
    <source>
        <dbReference type="ARBA" id="ARBA00022679"/>
    </source>
</evidence>
<evidence type="ECO:0000256" key="15">
    <source>
        <dbReference type="SAM" id="MobiDB-lite"/>
    </source>
</evidence>
<feature type="domain" description="Post-SET" evidence="17">
    <location>
        <begin position="871"/>
        <end position="887"/>
    </location>
</feature>
<dbReference type="PANTHER" id="PTHR45888">
    <property type="entry name" value="HL01030P-RELATED"/>
    <property type="match status" value="1"/>
</dbReference>
<dbReference type="GO" id="GO:0032259">
    <property type="term" value="P:methylation"/>
    <property type="evidence" value="ECO:0007669"/>
    <property type="project" value="UniProtKB-KW"/>
</dbReference>
<dbReference type="InterPro" id="IPR001965">
    <property type="entry name" value="Znf_PHD"/>
</dbReference>
<dbReference type="GO" id="GO:0098687">
    <property type="term" value="C:chromosomal region"/>
    <property type="evidence" value="ECO:0007669"/>
    <property type="project" value="UniProtKB-ARBA"/>
</dbReference>
<dbReference type="SMART" id="SM00541">
    <property type="entry name" value="FYRN"/>
    <property type="match status" value="1"/>
</dbReference>
<accession>A0A0L7QLF6</accession>
<dbReference type="SMART" id="SM00508">
    <property type="entry name" value="PostSET"/>
    <property type="match status" value="1"/>
</dbReference>
<evidence type="ECO:0000313" key="19">
    <source>
        <dbReference type="EMBL" id="KOC59450.1"/>
    </source>
</evidence>
<dbReference type="InterPro" id="IPR003889">
    <property type="entry name" value="FYrich_C"/>
</dbReference>
<name>A0A0L7QLF6_9HYME</name>
<dbReference type="Pfam" id="PF00856">
    <property type="entry name" value="SET"/>
    <property type="match status" value="1"/>
</dbReference>
<dbReference type="GO" id="GO:0003713">
    <property type="term" value="F:transcription coactivator activity"/>
    <property type="evidence" value="ECO:0007669"/>
    <property type="project" value="TreeGrafter"/>
</dbReference>
<feature type="domain" description="SET" evidence="16">
    <location>
        <begin position="747"/>
        <end position="863"/>
    </location>
</feature>
<evidence type="ECO:0000256" key="11">
    <source>
        <dbReference type="ARBA" id="ARBA00023015"/>
    </source>
</evidence>
<dbReference type="PROSITE" id="PS50868">
    <property type="entry name" value="POST_SET"/>
    <property type="match status" value="1"/>
</dbReference>
<dbReference type="OrthoDB" id="308383at2759"/>
<dbReference type="SMART" id="SM00249">
    <property type="entry name" value="PHD"/>
    <property type="match status" value="1"/>
</dbReference>
<dbReference type="SMART" id="SM00317">
    <property type="entry name" value="SET"/>
    <property type="match status" value="1"/>
</dbReference>
<dbReference type="GO" id="GO:0042800">
    <property type="term" value="F:histone H3K4 methyltransferase activity"/>
    <property type="evidence" value="ECO:0007669"/>
    <property type="project" value="TreeGrafter"/>
</dbReference>
<keyword evidence="6" id="KW-0479">Metal-binding</keyword>
<dbReference type="FunFam" id="2.170.270.10:FF:000003">
    <property type="entry name" value="Histone-lysine N-methyltransferase"/>
    <property type="match status" value="1"/>
</dbReference>
<dbReference type="GO" id="GO:0008270">
    <property type="term" value="F:zinc ion binding"/>
    <property type="evidence" value="ECO:0007669"/>
    <property type="project" value="UniProtKB-KW"/>
</dbReference>
<keyword evidence="9" id="KW-0862">Zinc</keyword>
<dbReference type="InterPro" id="IPR001214">
    <property type="entry name" value="SET_dom"/>
</dbReference>
<keyword evidence="3 19" id="KW-0489">Methyltransferase</keyword>
<dbReference type="Pfam" id="PF13832">
    <property type="entry name" value="zf-HC5HC2H_2"/>
    <property type="match status" value="1"/>
</dbReference>
<evidence type="ECO:0000256" key="14">
    <source>
        <dbReference type="ARBA" id="ARBA00023242"/>
    </source>
</evidence>
<dbReference type="SMART" id="SM00542">
    <property type="entry name" value="FYRC"/>
    <property type="match status" value="1"/>
</dbReference>
<dbReference type="InterPro" id="IPR013083">
    <property type="entry name" value="Znf_RING/FYVE/PHD"/>
</dbReference>
<dbReference type="STRING" id="597456.A0A0L7QLF6"/>
<dbReference type="SUPFAM" id="SSF82199">
    <property type="entry name" value="SET domain"/>
    <property type="match status" value="1"/>
</dbReference>
<evidence type="ECO:0000259" key="18">
    <source>
        <dbReference type="PROSITE" id="PS51805"/>
    </source>
</evidence>
<keyword evidence="7" id="KW-0677">Repeat</keyword>
<dbReference type="InterPro" id="IPR003616">
    <property type="entry name" value="Post-SET_dom"/>
</dbReference>
<dbReference type="InterPro" id="IPR034732">
    <property type="entry name" value="EPHD"/>
</dbReference>
<evidence type="ECO:0000256" key="8">
    <source>
        <dbReference type="ARBA" id="ARBA00022771"/>
    </source>
</evidence>
<comment type="subcellular location">
    <subcellularLocation>
        <location evidence="1">Nucleus</location>
    </subcellularLocation>
</comment>
<evidence type="ECO:0000259" key="16">
    <source>
        <dbReference type="PROSITE" id="PS50280"/>
    </source>
</evidence>
<feature type="region of interest" description="Disordered" evidence="15">
    <location>
        <begin position="284"/>
        <end position="322"/>
    </location>
</feature>
<sequence length="887" mass="101012">MNRDVDSPDTIVSSSSPECVIPEFIHRFPGLRLIEEESDEESDWLKRVSPVIPLISPIPIRLKPAYIGKDTAKQDKENLGIPRLGKSPPIPLRDGNVTVTLTLNSQAADDIMGVLKDLANILNIAPPTGYQIVERTTTPPSQKLGLYRTKGKDGKEGAPIDIQSILNGAAKFCRHCDVVILNSLIRKKVSDLPFLSKEEAEPGDELCFCSAACYMQFALMHRTPSNTQDKAATIVDHLCHNKVDTKVLDDDFKKGKKFVVKQQVDHIETMEIDQTEKEIEIKVKTEKEEQDVPETKEEIAEEKRPKKHPATEEPSTELIEPQPPAKVWRGLRYKTWSLGSMQPPTKFKKATDKEITEMLFRMGVTVVPAKAEDSRRCMFCHSQGDGTADGPARLLNFDVDKWVHLNCALWSEDVYETVNGALMNLDTALQHSLVLNCIVCEKPGATVKCFKMRCTNVYHLGCAVKDGCVFYKNKSTYCSQHVQKNEKDNELTTLSVYRRVYVNRDENRQVAAVMHHSEHNHLLRVGSLIFLSVGQLLPHQLANFHTPNYIYPVGYKIVRFYWSMRRPNKRCRYVCSIHDVSGRPEFRVLVQEPLQEDVELRDATPRAVWSRILEPLAELRRSTHSVQLFPRYVSGEDLFGLTEPAVVRVLESLPGIETLTDYRFKYGRNPLLELPLAINPTGSARTEARLRNQLPWKRPHTQRTGSSARAAFVPTATVAGEVACPYSKQFVHSKSSQYKKMKQEWRNNVYLARSKIQGLGLYAARDLEKHTMVIEYIGEIIRTELAETREKQYEARNRGIYMFRLDEERVVDATLCGGLARYINHSCNPNCVAEIVEVERDLRIIIFAKRRISRGEELAYDYKFDIEDDQHKIACACGAPNCRKWMN</sequence>
<dbReference type="PANTHER" id="PTHR45888:SF6">
    <property type="entry name" value="HL01030P-RELATED"/>
    <property type="match status" value="1"/>
</dbReference>
<evidence type="ECO:0000256" key="9">
    <source>
        <dbReference type="ARBA" id="ARBA00022833"/>
    </source>
</evidence>
<gene>
    <name evidence="19" type="ORF">WH47_10596</name>
</gene>
<dbReference type="PROSITE" id="PS50280">
    <property type="entry name" value="SET"/>
    <property type="match status" value="1"/>
</dbReference>
<evidence type="ECO:0000256" key="10">
    <source>
        <dbReference type="ARBA" id="ARBA00022853"/>
    </source>
</evidence>
<evidence type="ECO:0000256" key="3">
    <source>
        <dbReference type="ARBA" id="ARBA00022603"/>
    </source>
</evidence>
<evidence type="ECO:0000259" key="17">
    <source>
        <dbReference type="PROSITE" id="PS50868"/>
    </source>
</evidence>
<dbReference type="Pfam" id="PF05965">
    <property type="entry name" value="FYRC"/>
    <property type="match status" value="1"/>
</dbReference>
<dbReference type="GO" id="GO:0044666">
    <property type="term" value="C:MLL3/4 complex"/>
    <property type="evidence" value="ECO:0007669"/>
    <property type="project" value="TreeGrafter"/>
</dbReference>
<dbReference type="Gene3D" id="3.30.160.360">
    <property type="match status" value="1"/>
</dbReference>
<dbReference type="AlphaFoldDB" id="A0A0L7QLF6"/>